<name>A0A3M7Q9M1_BRAPC</name>
<organism evidence="1 2">
    <name type="scientific">Brachionus plicatilis</name>
    <name type="common">Marine rotifer</name>
    <name type="synonym">Brachionus muelleri</name>
    <dbReference type="NCBI Taxonomy" id="10195"/>
    <lineage>
        <taxon>Eukaryota</taxon>
        <taxon>Metazoa</taxon>
        <taxon>Spiralia</taxon>
        <taxon>Gnathifera</taxon>
        <taxon>Rotifera</taxon>
        <taxon>Eurotatoria</taxon>
        <taxon>Monogononta</taxon>
        <taxon>Pseudotrocha</taxon>
        <taxon>Ploima</taxon>
        <taxon>Brachionidae</taxon>
        <taxon>Brachionus</taxon>
    </lineage>
</organism>
<gene>
    <name evidence="1" type="ORF">BpHYR1_042651</name>
</gene>
<dbReference type="STRING" id="10195.A0A3M7Q9M1"/>
<sequence length="298" mass="35419">MSIGKKDLSIALNKQNSSLNQLEINLRHTSVISIYYDLSESKHSSRSYKKWTANFLKSVTSPLILYTDEPTFANLKPHFVSLDINATIYIGQSHWDFFKLIEKWRHRFYVEKYMTYQFQQDPENYIHSPDLYAIWNSKIFLTNKSAHENPYNSNFFIYNDVGAWRLGEIANWPDSDFCQILSQKIGDKVLFSQVNEYSMANADLIEGGFFAGTHSAIQNLTLEFYRLHDEWMDGKKFIGKDQTLMNELTFKLIPRRIIRLKAWELKCEKNYNKWFIYQIYLASSEYFKCENDKFFYLE</sequence>
<protein>
    <submittedName>
        <fullName evidence="1">Uncharacterized protein</fullName>
    </submittedName>
</protein>
<evidence type="ECO:0000313" key="1">
    <source>
        <dbReference type="EMBL" id="RNA07902.1"/>
    </source>
</evidence>
<proteinExistence type="predicted"/>
<dbReference type="OrthoDB" id="411632at2759"/>
<dbReference type="Proteomes" id="UP000276133">
    <property type="component" value="Unassembled WGS sequence"/>
</dbReference>
<comment type="caution">
    <text evidence="1">The sequence shown here is derived from an EMBL/GenBank/DDBJ whole genome shotgun (WGS) entry which is preliminary data.</text>
</comment>
<keyword evidence="2" id="KW-1185">Reference proteome</keyword>
<evidence type="ECO:0000313" key="2">
    <source>
        <dbReference type="Proteomes" id="UP000276133"/>
    </source>
</evidence>
<dbReference type="EMBL" id="REGN01006904">
    <property type="protein sequence ID" value="RNA07902.1"/>
    <property type="molecule type" value="Genomic_DNA"/>
</dbReference>
<reference evidence="1 2" key="1">
    <citation type="journal article" date="2018" name="Sci. Rep.">
        <title>Genomic signatures of local adaptation to the degree of environmental predictability in rotifers.</title>
        <authorList>
            <person name="Franch-Gras L."/>
            <person name="Hahn C."/>
            <person name="Garcia-Roger E.M."/>
            <person name="Carmona M.J."/>
            <person name="Serra M."/>
            <person name="Gomez A."/>
        </authorList>
    </citation>
    <scope>NUCLEOTIDE SEQUENCE [LARGE SCALE GENOMIC DNA]</scope>
    <source>
        <strain evidence="1">HYR1</strain>
    </source>
</reference>
<dbReference type="AlphaFoldDB" id="A0A3M7Q9M1"/>
<accession>A0A3M7Q9M1</accession>